<organism evidence="2 3">
    <name type="scientific">Acanthocheilonema viteae</name>
    <name type="common">Filarial nematode worm</name>
    <name type="synonym">Dipetalonema viteae</name>
    <dbReference type="NCBI Taxonomy" id="6277"/>
    <lineage>
        <taxon>Eukaryota</taxon>
        <taxon>Metazoa</taxon>
        <taxon>Ecdysozoa</taxon>
        <taxon>Nematoda</taxon>
        <taxon>Chromadorea</taxon>
        <taxon>Rhabditida</taxon>
        <taxon>Spirurina</taxon>
        <taxon>Spiruromorpha</taxon>
        <taxon>Filarioidea</taxon>
        <taxon>Onchocercidae</taxon>
        <taxon>Acanthocheilonema</taxon>
    </lineage>
</organism>
<dbReference type="Gene3D" id="2.30.42.10">
    <property type="match status" value="1"/>
</dbReference>
<evidence type="ECO:0000259" key="1">
    <source>
        <dbReference type="PROSITE" id="PS50106"/>
    </source>
</evidence>
<name>A0A498S6H7_ACAVI</name>
<dbReference type="InterPro" id="IPR036034">
    <property type="entry name" value="PDZ_sf"/>
</dbReference>
<proteinExistence type="predicted"/>
<dbReference type="Proteomes" id="UP000276991">
    <property type="component" value="Unassembled WGS sequence"/>
</dbReference>
<dbReference type="InterPro" id="IPR041489">
    <property type="entry name" value="PDZ_6"/>
</dbReference>
<feature type="domain" description="PDZ" evidence="1">
    <location>
        <begin position="5"/>
        <end position="91"/>
    </location>
</feature>
<dbReference type="Pfam" id="PF17820">
    <property type="entry name" value="PDZ_6"/>
    <property type="match status" value="1"/>
</dbReference>
<evidence type="ECO:0000313" key="2">
    <source>
        <dbReference type="EMBL" id="VBB26321.1"/>
    </source>
</evidence>
<protein>
    <recommendedName>
        <fullName evidence="1">PDZ domain-containing protein</fullName>
    </recommendedName>
</protein>
<dbReference type="SUPFAM" id="SSF50156">
    <property type="entry name" value="PDZ domain-like"/>
    <property type="match status" value="1"/>
</dbReference>
<dbReference type="AlphaFoldDB" id="A0A498S6H7"/>
<dbReference type="PROSITE" id="PS50106">
    <property type="entry name" value="PDZ"/>
    <property type="match status" value="1"/>
</dbReference>
<keyword evidence="3" id="KW-1185">Reference proteome</keyword>
<gene>
    <name evidence="2" type="ORF">NAV_LOCUS1151</name>
</gene>
<reference evidence="2 3" key="1">
    <citation type="submission" date="2018-08" db="EMBL/GenBank/DDBJ databases">
        <authorList>
            <person name="Laetsch R D."/>
            <person name="Stevens L."/>
            <person name="Kumar S."/>
            <person name="Blaxter L. M."/>
        </authorList>
    </citation>
    <scope>NUCLEOTIDE SEQUENCE [LARGE SCALE GENOMIC DNA]</scope>
</reference>
<accession>A0A498S6H7</accession>
<evidence type="ECO:0000313" key="3">
    <source>
        <dbReference type="Proteomes" id="UP000276991"/>
    </source>
</evidence>
<dbReference type="EMBL" id="UPTC01000090">
    <property type="protein sequence ID" value="VBB26321.1"/>
    <property type="molecule type" value="Genomic_DNA"/>
</dbReference>
<dbReference type="STRING" id="6277.A0A498S6H7"/>
<dbReference type="InterPro" id="IPR001478">
    <property type="entry name" value="PDZ"/>
</dbReference>
<dbReference type="OrthoDB" id="2272012at2759"/>
<sequence length="91" mass="10217">MAENKLLLKRSSVDVPYGFVIRHITFYPPKNSPIEGMKCIQKPVYTLAILTVKPASIADEAGLRAGYRIIEMNGQAVHHLTYSDVCKITKR</sequence>